<dbReference type="Gene3D" id="3.90.1600.10">
    <property type="entry name" value="Palm domain of DNA polymerase"/>
    <property type="match status" value="1"/>
</dbReference>
<sequence length="136" mass="15022">IANLCTAVGVERVYYMDTDSICVLSSDVHRLGDSISDQRLGALSVDKVCQKVIFHGPKHYQADEKRVCKGVPKAATQTGEHTFTYDQFLGSRSHQRLGETTGFIVQKVKKDVTPMYTKGQVAEDGRVTPWCLTVGT</sequence>
<protein>
    <submittedName>
        <fullName evidence="1">Uncharacterized protein</fullName>
    </submittedName>
</protein>
<evidence type="ECO:0000313" key="1">
    <source>
        <dbReference type="EMBL" id="GAH83309.1"/>
    </source>
</evidence>
<name>X1JYH7_9ZZZZ</name>
<dbReference type="InterPro" id="IPR023211">
    <property type="entry name" value="DNA_pol_palm_dom_sf"/>
</dbReference>
<comment type="caution">
    <text evidence="1">The sequence shown here is derived from an EMBL/GenBank/DDBJ whole genome shotgun (WGS) entry which is preliminary data.</text>
</comment>
<feature type="non-terminal residue" evidence="1">
    <location>
        <position position="1"/>
    </location>
</feature>
<accession>X1JYH7</accession>
<gene>
    <name evidence="1" type="ORF">S03H2_68415</name>
</gene>
<proteinExistence type="predicted"/>
<reference evidence="1" key="1">
    <citation type="journal article" date="2014" name="Front. Microbiol.">
        <title>High frequency of phylogenetically diverse reductive dehalogenase-homologous genes in deep subseafloor sedimentary metagenomes.</title>
        <authorList>
            <person name="Kawai M."/>
            <person name="Futagami T."/>
            <person name="Toyoda A."/>
            <person name="Takaki Y."/>
            <person name="Nishi S."/>
            <person name="Hori S."/>
            <person name="Arai W."/>
            <person name="Tsubouchi T."/>
            <person name="Morono Y."/>
            <person name="Uchiyama I."/>
            <person name="Ito T."/>
            <person name="Fujiyama A."/>
            <person name="Inagaki F."/>
            <person name="Takami H."/>
        </authorList>
    </citation>
    <scope>NUCLEOTIDE SEQUENCE</scope>
    <source>
        <strain evidence="1">Expedition CK06-06</strain>
    </source>
</reference>
<dbReference type="EMBL" id="BARU01044979">
    <property type="protein sequence ID" value="GAH83309.1"/>
    <property type="molecule type" value="Genomic_DNA"/>
</dbReference>
<dbReference type="AlphaFoldDB" id="X1JYH7"/>
<dbReference type="SUPFAM" id="SSF56672">
    <property type="entry name" value="DNA/RNA polymerases"/>
    <property type="match status" value="1"/>
</dbReference>
<dbReference type="InterPro" id="IPR043502">
    <property type="entry name" value="DNA/RNA_pol_sf"/>
</dbReference>
<organism evidence="1">
    <name type="scientific">marine sediment metagenome</name>
    <dbReference type="NCBI Taxonomy" id="412755"/>
    <lineage>
        <taxon>unclassified sequences</taxon>
        <taxon>metagenomes</taxon>
        <taxon>ecological metagenomes</taxon>
    </lineage>
</organism>